<protein>
    <submittedName>
        <fullName evidence="1">Uncharacterized protein</fullName>
    </submittedName>
</protein>
<keyword evidence="2" id="KW-1185">Reference proteome</keyword>
<dbReference type="Proteomes" id="UP000217033">
    <property type="component" value="Unassembled WGS sequence"/>
</dbReference>
<dbReference type="RefSeq" id="WP_084232743.1">
    <property type="nucleotide sequence ID" value="NZ_FWXE01000012.1"/>
</dbReference>
<gene>
    <name evidence="1" type="ORF">CJF60_03705</name>
</gene>
<reference evidence="1" key="1">
    <citation type="submission" date="2017-08" db="EMBL/GenBank/DDBJ databases">
        <authorList>
            <person name="Alvarez-Ponce D."/>
            <person name="Weitzman C.L."/>
            <person name="Tillett R.L."/>
            <person name="Sandmeier F.C."/>
            <person name="Tracy C.R."/>
        </authorList>
    </citation>
    <scope>NUCLEOTIDE SEQUENCE [LARGE SCALE GENOMIC DNA]</scope>
    <source>
        <strain evidence="1">PS6</strain>
    </source>
</reference>
<comment type="caution">
    <text evidence="1">The sequence shown here is derived from an EMBL/GenBank/DDBJ whole genome shotgun (WGS) entry which is preliminary data.</text>
</comment>
<dbReference type="EMBL" id="NQMN01000002">
    <property type="protein sequence ID" value="PAF54815.1"/>
    <property type="molecule type" value="Genomic_DNA"/>
</dbReference>
<proteinExistence type="predicted"/>
<sequence length="98" mass="11658">MERSRKLGKPTISVKQLEKLAIKLIDELKVQGGYSRRLKATLIKFTKTYNYMIDEQDGIQETFENTMKSLADRYWRLEKMIFELDDRVSVLEPKKKKN</sequence>
<name>A0ABX4H4K3_9BACT</name>
<evidence type="ECO:0000313" key="2">
    <source>
        <dbReference type="Proteomes" id="UP000217033"/>
    </source>
</evidence>
<evidence type="ECO:0000313" key="1">
    <source>
        <dbReference type="EMBL" id="PAF54815.1"/>
    </source>
</evidence>
<organism evidence="1 2">
    <name type="scientific">Mycoplasmopsis agassizii</name>
    <dbReference type="NCBI Taxonomy" id="33922"/>
    <lineage>
        <taxon>Bacteria</taxon>
        <taxon>Bacillati</taxon>
        <taxon>Mycoplasmatota</taxon>
        <taxon>Mycoplasmoidales</taxon>
        <taxon>Metamycoplasmataceae</taxon>
        <taxon>Mycoplasmopsis</taxon>
    </lineage>
</organism>
<accession>A0ABX4H4K3</accession>